<sequence>MNPTESLKDLQKAELETAVALNQVLFRGYEQLTQLQMQTMRLMAQQAAQTLQSAVGKGEVPSAPGADWADAARAGGENVMSYVEKFGQIASATQAEMTEILQSRLERLQNSLHDSLGQNASAAAPAGVEPMQALLQSTMNWTTQALNTLQDTQQQAVRLMSAQAPKPTAVASRTSASSAARRK</sequence>
<protein>
    <submittedName>
        <fullName evidence="3">Phasin family protein</fullName>
    </submittedName>
</protein>
<feature type="region of interest" description="Disordered" evidence="1">
    <location>
        <begin position="160"/>
        <end position="183"/>
    </location>
</feature>
<accession>A0A8I1SUY4</accession>
<dbReference type="InterPro" id="IPR018968">
    <property type="entry name" value="Phasin"/>
</dbReference>
<dbReference type="RefSeq" id="WP_276731447.1">
    <property type="nucleotide sequence ID" value="NZ_JAFKMR010000024.1"/>
</dbReference>
<reference evidence="3" key="1">
    <citation type="submission" date="2021-02" db="EMBL/GenBank/DDBJ databases">
        <title>Thiocyanate and organic carbon inputs drive convergent selection for specific autotrophic Afipia and Thiobacillus strains within complex microbiomes.</title>
        <authorList>
            <person name="Huddy R.J."/>
            <person name="Sachdeva R."/>
            <person name="Kadzinga F."/>
            <person name="Kantor R.S."/>
            <person name="Harrison S.T.L."/>
            <person name="Banfield J.F."/>
        </authorList>
    </citation>
    <scope>NUCLEOTIDE SEQUENCE</scope>
    <source>
        <strain evidence="3">SCN18_13_7_16_R3_B_64_19</strain>
    </source>
</reference>
<dbReference type="Pfam" id="PF09361">
    <property type="entry name" value="Phasin_2"/>
    <property type="match status" value="1"/>
</dbReference>
<name>A0A8I1SUY4_THIA3</name>
<evidence type="ECO:0000259" key="2">
    <source>
        <dbReference type="Pfam" id="PF09361"/>
    </source>
</evidence>
<feature type="domain" description="Phasin" evidence="2">
    <location>
        <begin position="6"/>
        <end position="104"/>
    </location>
</feature>
<dbReference type="EMBL" id="JAFKMR010000024">
    <property type="protein sequence ID" value="MBN8745100.1"/>
    <property type="molecule type" value="Genomic_DNA"/>
</dbReference>
<organism evidence="3 4">
    <name type="scientific">Thiomonas arsenitoxydans (strain DSM 22701 / CIP 110005 / 3As)</name>
    <dbReference type="NCBI Taxonomy" id="426114"/>
    <lineage>
        <taxon>Bacteria</taxon>
        <taxon>Pseudomonadati</taxon>
        <taxon>Pseudomonadota</taxon>
        <taxon>Betaproteobacteria</taxon>
        <taxon>Burkholderiales</taxon>
        <taxon>Thiomonas</taxon>
    </lineage>
</organism>
<dbReference type="Proteomes" id="UP000664800">
    <property type="component" value="Unassembled WGS sequence"/>
</dbReference>
<feature type="compositionally biased region" description="Low complexity" evidence="1">
    <location>
        <begin position="171"/>
        <end position="183"/>
    </location>
</feature>
<gene>
    <name evidence="3" type="ORF">J0I24_12455</name>
</gene>
<evidence type="ECO:0000313" key="4">
    <source>
        <dbReference type="Proteomes" id="UP000664800"/>
    </source>
</evidence>
<evidence type="ECO:0000313" key="3">
    <source>
        <dbReference type="EMBL" id="MBN8745100.1"/>
    </source>
</evidence>
<evidence type="ECO:0000256" key="1">
    <source>
        <dbReference type="SAM" id="MobiDB-lite"/>
    </source>
</evidence>
<dbReference type="AlphaFoldDB" id="A0A8I1SUY4"/>
<comment type="caution">
    <text evidence="3">The sequence shown here is derived from an EMBL/GenBank/DDBJ whole genome shotgun (WGS) entry which is preliminary data.</text>
</comment>
<proteinExistence type="predicted"/>